<dbReference type="NCBIfam" id="TIGR00277">
    <property type="entry name" value="HDIG"/>
    <property type="match status" value="1"/>
</dbReference>
<dbReference type="PANTHER" id="PTHR43155">
    <property type="entry name" value="CYCLIC DI-GMP PHOSPHODIESTERASE PA4108-RELATED"/>
    <property type="match status" value="1"/>
</dbReference>
<sequence length="413" mass="45456">MSHGRLDANETRWLLLLTPVAAAALYFVIGATWVLVSDSLLLLLSAGDETFFAQGQTNKAFLFIGLSTGLVYVLSRYCHRAAMAQSTEQAASHQQRVELLDALSDPVVTFDPQARVTAVNFACTRIVGHAREDILGRPMQDFVAPADRPRTIEAFLKVMQGQQIGLEVTILRKDGSTLPFEFQGVPLKDAVGRIIGALASGRDISQRLEAEARLQRHLFGLEATLRQTIAAIATMVEKRDGYLAGHQERVTVLALAIADRIGLDRHRREGLKHASICHDIGKIQIPSEILSKPSRLTEAEFAMIKSHPEAGYEILNKVDFPWPLAEIVRQHHERFDGSGYPRGLVGEQILLEARILAVADTVEAMTSHRPYRAAIGPAAALQEIRRGSGSIYDPAVVEACLALFEQEHFEFAA</sequence>
<dbReference type="PANTHER" id="PTHR43155:SF2">
    <property type="entry name" value="CYCLIC DI-GMP PHOSPHODIESTERASE PA4108"/>
    <property type="match status" value="1"/>
</dbReference>
<dbReference type="GO" id="GO:0008081">
    <property type="term" value="F:phosphoric diester hydrolase activity"/>
    <property type="evidence" value="ECO:0007669"/>
    <property type="project" value="UniProtKB-ARBA"/>
</dbReference>
<dbReference type="SUPFAM" id="SSF109604">
    <property type="entry name" value="HD-domain/PDEase-like"/>
    <property type="match status" value="1"/>
</dbReference>
<dbReference type="InterPro" id="IPR037522">
    <property type="entry name" value="HD_GYP_dom"/>
</dbReference>
<feature type="domain" description="PAC" evidence="3">
    <location>
        <begin position="164"/>
        <end position="216"/>
    </location>
</feature>
<name>A0A5J6N166_9PROT</name>
<dbReference type="Gene3D" id="3.30.450.20">
    <property type="entry name" value="PAS domain"/>
    <property type="match status" value="1"/>
</dbReference>
<keyword evidence="1" id="KW-0472">Membrane</keyword>
<keyword evidence="1" id="KW-0812">Transmembrane</keyword>
<dbReference type="AlphaFoldDB" id="A0A5J6N166"/>
<keyword evidence="1" id="KW-1133">Transmembrane helix</keyword>
<dbReference type="InterPro" id="IPR000700">
    <property type="entry name" value="PAS-assoc_C"/>
</dbReference>
<keyword evidence="6" id="KW-1185">Reference proteome</keyword>
<dbReference type="PROSITE" id="PS50112">
    <property type="entry name" value="PAS"/>
    <property type="match status" value="1"/>
</dbReference>
<dbReference type="CDD" id="cd00077">
    <property type="entry name" value="HDc"/>
    <property type="match status" value="1"/>
</dbReference>
<accession>A0A5J6N166</accession>
<dbReference type="EMBL" id="CP042582">
    <property type="protein sequence ID" value="QEX22695.1"/>
    <property type="molecule type" value="Genomic_DNA"/>
</dbReference>
<feature type="transmembrane region" description="Helical" evidence="1">
    <location>
        <begin position="12"/>
        <end position="36"/>
    </location>
</feature>
<dbReference type="InterPro" id="IPR035965">
    <property type="entry name" value="PAS-like_dom_sf"/>
</dbReference>
<protein>
    <recommendedName>
        <fullName evidence="7">Histidine kinase</fullName>
    </recommendedName>
</protein>
<dbReference type="SUPFAM" id="SSF55785">
    <property type="entry name" value="PYP-like sensor domain (PAS domain)"/>
    <property type="match status" value="1"/>
</dbReference>
<dbReference type="NCBIfam" id="TIGR00229">
    <property type="entry name" value="sensory_box"/>
    <property type="match status" value="1"/>
</dbReference>
<evidence type="ECO:0000259" key="3">
    <source>
        <dbReference type="PROSITE" id="PS50113"/>
    </source>
</evidence>
<dbReference type="Proteomes" id="UP000325797">
    <property type="component" value="Chromosome"/>
</dbReference>
<dbReference type="SMART" id="SM00086">
    <property type="entry name" value="PAC"/>
    <property type="match status" value="1"/>
</dbReference>
<dbReference type="InterPro" id="IPR013656">
    <property type="entry name" value="PAS_4"/>
</dbReference>
<dbReference type="SMART" id="SM00091">
    <property type="entry name" value="PAS"/>
    <property type="match status" value="1"/>
</dbReference>
<dbReference type="InterPro" id="IPR001610">
    <property type="entry name" value="PAC"/>
</dbReference>
<dbReference type="KEGG" id="hadh:FRZ61_26270"/>
<evidence type="ECO:0000259" key="4">
    <source>
        <dbReference type="PROSITE" id="PS51832"/>
    </source>
</evidence>
<evidence type="ECO:0000256" key="1">
    <source>
        <dbReference type="SAM" id="Phobius"/>
    </source>
</evidence>
<proteinExistence type="predicted"/>
<reference evidence="5 6" key="1">
    <citation type="submission" date="2019-08" db="EMBL/GenBank/DDBJ databases">
        <title>Hyperibacter terrae gen. nov., sp. nov. and Hyperibacter viscosus sp. nov., two new members in the family Rhodospirillaceae isolated from the rhizosphere of Hypericum perforatum.</title>
        <authorList>
            <person name="Noviana Z."/>
        </authorList>
    </citation>
    <scope>NUCLEOTIDE SEQUENCE [LARGE SCALE GENOMIC DNA]</scope>
    <source>
        <strain evidence="5 6">R5959</strain>
    </source>
</reference>
<dbReference type="Gene3D" id="1.10.3210.10">
    <property type="entry name" value="Hypothetical protein af1432"/>
    <property type="match status" value="1"/>
</dbReference>
<feature type="domain" description="HD-GYP" evidence="4">
    <location>
        <begin position="221"/>
        <end position="413"/>
    </location>
</feature>
<evidence type="ECO:0000313" key="6">
    <source>
        <dbReference type="Proteomes" id="UP000325797"/>
    </source>
</evidence>
<dbReference type="PROSITE" id="PS51832">
    <property type="entry name" value="HD_GYP"/>
    <property type="match status" value="1"/>
</dbReference>
<dbReference type="RefSeq" id="WP_191909004.1">
    <property type="nucleotide sequence ID" value="NZ_CP042582.1"/>
</dbReference>
<dbReference type="SMART" id="SM00471">
    <property type="entry name" value="HDc"/>
    <property type="match status" value="1"/>
</dbReference>
<organism evidence="5 6">
    <name type="scientific">Hypericibacter adhaerens</name>
    <dbReference type="NCBI Taxonomy" id="2602016"/>
    <lineage>
        <taxon>Bacteria</taxon>
        <taxon>Pseudomonadati</taxon>
        <taxon>Pseudomonadota</taxon>
        <taxon>Alphaproteobacteria</taxon>
        <taxon>Rhodospirillales</taxon>
        <taxon>Dongiaceae</taxon>
        <taxon>Hypericibacter</taxon>
    </lineage>
</organism>
<dbReference type="InterPro" id="IPR006675">
    <property type="entry name" value="HDIG_dom"/>
</dbReference>
<dbReference type="Pfam" id="PF08448">
    <property type="entry name" value="PAS_4"/>
    <property type="match status" value="1"/>
</dbReference>
<dbReference type="InterPro" id="IPR003607">
    <property type="entry name" value="HD/PDEase_dom"/>
</dbReference>
<evidence type="ECO:0000259" key="2">
    <source>
        <dbReference type="PROSITE" id="PS50112"/>
    </source>
</evidence>
<dbReference type="Pfam" id="PF13487">
    <property type="entry name" value="HD_5"/>
    <property type="match status" value="1"/>
</dbReference>
<evidence type="ECO:0008006" key="7">
    <source>
        <dbReference type="Google" id="ProtNLM"/>
    </source>
</evidence>
<gene>
    <name evidence="5" type="ORF">FRZ61_26270</name>
</gene>
<dbReference type="InterPro" id="IPR000014">
    <property type="entry name" value="PAS"/>
</dbReference>
<feature type="domain" description="PAS" evidence="2">
    <location>
        <begin position="92"/>
        <end position="162"/>
    </location>
</feature>
<dbReference type="PROSITE" id="PS50113">
    <property type="entry name" value="PAC"/>
    <property type="match status" value="1"/>
</dbReference>
<dbReference type="CDD" id="cd00130">
    <property type="entry name" value="PAS"/>
    <property type="match status" value="1"/>
</dbReference>
<evidence type="ECO:0000313" key="5">
    <source>
        <dbReference type="EMBL" id="QEX22695.1"/>
    </source>
</evidence>